<evidence type="ECO:0000256" key="1">
    <source>
        <dbReference type="SAM" id="SignalP"/>
    </source>
</evidence>
<dbReference type="Proteomes" id="UP000831963">
    <property type="component" value="Chromosome"/>
</dbReference>
<evidence type="ECO:0000313" key="3">
    <source>
        <dbReference type="Proteomes" id="UP000831963"/>
    </source>
</evidence>
<proteinExistence type="predicted"/>
<dbReference type="EMBL" id="CP078077">
    <property type="protein sequence ID" value="UPL15882.1"/>
    <property type="molecule type" value="Genomic_DNA"/>
</dbReference>
<evidence type="ECO:0000313" key="2">
    <source>
        <dbReference type="EMBL" id="UPL15882.1"/>
    </source>
</evidence>
<accession>A0ABY4IV23</accession>
<feature type="signal peptide" evidence="1">
    <location>
        <begin position="1"/>
        <end position="32"/>
    </location>
</feature>
<reference evidence="2 3" key="1">
    <citation type="submission" date="2021-06" db="EMBL/GenBank/DDBJ databases">
        <title>Genome-based taxonomic framework of Microbacterium strains isolated from marine environment, the description of four new species and reclassification of four preexisting species.</title>
        <authorList>
            <person name="Lee S.D."/>
            <person name="Kim S.-M."/>
            <person name="Byeon Y.-S."/>
            <person name="Yang H.L."/>
            <person name="Kim I.S."/>
        </authorList>
    </citation>
    <scope>NUCLEOTIDE SEQUENCE [LARGE SCALE GENOMIC DNA]</scope>
    <source>
        <strain evidence="2 3">SSW1-36</strain>
    </source>
</reference>
<dbReference type="RefSeq" id="WP_247956333.1">
    <property type="nucleotide sequence ID" value="NZ_CP078077.1"/>
</dbReference>
<organism evidence="2 3">
    <name type="scientific">Microbacterium galbinum</name>
    <dbReference type="NCBI Taxonomy" id="2851646"/>
    <lineage>
        <taxon>Bacteria</taxon>
        <taxon>Bacillati</taxon>
        <taxon>Actinomycetota</taxon>
        <taxon>Actinomycetes</taxon>
        <taxon>Micrococcales</taxon>
        <taxon>Microbacteriaceae</taxon>
        <taxon>Microbacterium</taxon>
    </lineage>
</organism>
<feature type="chain" id="PRO_5046839871" evidence="1">
    <location>
        <begin position="33"/>
        <end position="63"/>
    </location>
</feature>
<gene>
    <name evidence="2" type="ORF">KV396_16015</name>
</gene>
<name>A0ABY4IV23_9MICO</name>
<keyword evidence="3" id="KW-1185">Reference proteome</keyword>
<keyword evidence="1" id="KW-0732">Signal</keyword>
<sequence>MLKDKKTTVRNSIVGVAAALMLTLGSAIPAGAVVDITHPGDGGGGGGAGPWPIKCIKYCPGPR</sequence>
<protein>
    <submittedName>
        <fullName evidence="2">Uncharacterized protein</fullName>
    </submittedName>
</protein>